<proteinExistence type="predicted"/>
<reference evidence="1 2" key="1">
    <citation type="submission" date="2016-01" db="EMBL/GenBank/DDBJ databases">
        <title>High potential of lignocellulose degradation of a new Verrucomicrobia species.</title>
        <authorList>
            <person name="Wang Y."/>
            <person name="Shi Y."/>
            <person name="Qiu Z."/>
            <person name="Liu S."/>
            <person name="Yang H."/>
        </authorList>
    </citation>
    <scope>NUCLEOTIDE SEQUENCE [LARGE SCALE GENOMIC DNA]</scope>
    <source>
        <strain evidence="1 2">TSB47</strain>
    </source>
</reference>
<organism evidence="1 2">
    <name type="scientific">Termitidicoccus mucosus</name>
    <dbReference type="NCBI Taxonomy" id="1184151"/>
    <lineage>
        <taxon>Bacteria</taxon>
        <taxon>Pseudomonadati</taxon>
        <taxon>Verrucomicrobiota</taxon>
        <taxon>Opitutia</taxon>
        <taxon>Opitutales</taxon>
        <taxon>Opitutaceae</taxon>
        <taxon>Termitidicoccus</taxon>
    </lineage>
</organism>
<evidence type="ECO:0000313" key="1">
    <source>
        <dbReference type="EMBL" id="OAM88639.1"/>
    </source>
</evidence>
<dbReference type="EMBL" id="LRRQ01000126">
    <property type="protein sequence ID" value="OAM88639.1"/>
    <property type="molecule type" value="Genomic_DNA"/>
</dbReference>
<accession>A0A178IHQ5</accession>
<keyword evidence="2" id="KW-1185">Reference proteome</keyword>
<name>A0A178IHQ5_9BACT</name>
<sequence>MKSFLSDRPSAGLSSLRTTGNRVFVPLRPEPEPPPAPAAEKCAASAKAKVECVREDGRVTRILVTCACGEKVEIDCVYEQEESASPQ</sequence>
<gene>
    <name evidence="1" type="ORF">AW736_16380</name>
</gene>
<dbReference type="AlphaFoldDB" id="A0A178IHQ5"/>
<protein>
    <submittedName>
        <fullName evidence="1">Uncharacterized protein</fullName>
    </submittedName>
</protein>
<comment type="caution">
    <text evidence="1">The sequence shown here is derived from an EMBL/GenBank/DDBJ whole genome shotgun (WGS) entry which is preliminary data.</text>
</comment>
<dbReference type="Proteomes" id="UP000078486">
    <property type="component" value="Unassembled WGS sequence"/>
</dbReference>
<dbReference type="RefSeq" id="WP_068771373.1">
    <property type="nucleotide sequence ID" value="NZ_CP109796.1"/>
</dbReference>
<dbReference type="STRING" id="1184151.AW736_16380"/>
<evidence type="ECO:0000313" key="2">
    <source>
        <dbReference type="Proteomes" id="UP000078486"/>
    </source>
</evidence>
<dbReference type="OrthoDB" id="198843at2"/>